<dbReference type="AlphaFoldDB" id="A0A2S2Q4Y7"/>
<evidence type="ECO:0000313" key="1">
    <source>
        <dbReference type="EMBL" id="MBY72786.1"/>
    </source>
</evidence>
<organism evidence="1">
    <name type="scientific">Sipha flava</name>
    <name type="common">yellow sugarcane aphid</name>
    <dbReference type="NCBI Taxonomy" id="143950"/>
    <lineage>
        <taxon>Eukaryota</taxon>
        <taxon>Metazoa</taxon>
        <taxon>Ecdysozoa</taxon>
        <taxon>Arthropoda</taxon>
        <taxon>Hexapoda</taxon>
        <taxon>Insecta</taxon>
        <taxon>Pterygota</taxon>
        <taxon>Neoptera</taxon>
        <taxon>Paraneoptera</taxon>
        <taxon>Hemiptera</taxon>
        <taxon>Sternorrhyncha</taxon>
        <taxon>Aphidomorpha</taxon>
        <taxon>Aphidoidea</taxon>
        <taxon>Aphididae</taxon>
        <taxon>Sipha</taxon>
    </lineage>
</organism>
<gene>
    <name evidence="1" type="ORF">g.185598</name>
</gene>
<name>A0A2S2Q4Y7_9HEMI</name>
<accession>A0A2S2Q4Y7</accession>
<protein>
    <submittedName>
        <fullName evidence="1">Uncharacterized protein</fullName>
    </submittedName>
</protein>
<proteinExistence type="predicted"/>
<reference evidence="1" key="1">
    <citation type="submission" date="2018-04" db="EMBL/GenBank/DDBJ databases">
        <title>Transcriptome assembly of Sipha flava.</title>
        <authorList>
            <person name="Scully E.D."/>
            <person name="Geib S.M."/>
            <person name="Palmer N.A."/>
            <person name="Koch K."/>
            <person name="Bradshaw J."/>
            <person name="Heng-Moss T."/>
            <person name="Sarath G."/>
        </authorList>
    </citation>
    <scope>NUCLEOTIDE SEQUENCE</scope>
</reference>
<sequence>MMMVVSVEYMFKQNYHYTIYHGEVRVKYLLLGGKFKYRRPVSVLTTAYMCARRPLSADPDSKYELHRKRKSPKRQSTTRVHVFSELKFKRRVFRKGTKIDNEF</sequence>
<dbReference type="EMBL" id="GGMS01003583">
    <property type="protein sequence ID" value="MBY72786.1"/>
    <property type="molecule type" value="Transcribed_RNA"/>
</dbReference>